<dbReference type="GO" id="GO:0071978">
    <property type="term" value="P:bacterial-type flagellum-dependent swarming motility"/>
    <property type="evidence" value="ECO:0007669"/>
    <property type="project" value="TreeGrafter"/>
</dbReference>
<evidence type="ECO:0000259" key="4">
    <source>
        <dbReference type="Pfam" id="PF06429"/>
    </source>
</evidence>
<dbReference type="InterPro" id="IPR019776">
    <property type="entry name" value="Flagellar_basal_body_rod_CS"/>
</dbReference>
<reference evidence="6 7" key="1">
    <citation type="submission" date="2017-09" db="EMBL/GenBank/DDBJ databases">
        <title>Depth-based differentiation of microbial function through sediment-hosted aquifers and enrichment of novel symbionts in the deep terrestrial subsurface.</title>
        <authorList>
            <person name="Probst A.J."/>
            <person name="Ladd B."/>
            <person name="Jarett J.K."/>
            <person name="Geller-Mcgrath D.E."/>
            <person name="Sieber C.M."/>
            <person name="Emerson J.B."/>
            <person name="Anantharaman K."/>
            <person name="Thomas B.C."/>
            <person name="Malmstrom R."/>
            <person name="Stieglmeier M."/>
            <person name="Klingl A."/>
            <person name="Woyke T."/>
            <person name="Ryan C.M."/>
            <person name="Banfield J.F."/>
        </authorList>
    </citation>
    <scope>NUCLEOTIDE SEQUENCE [LARGE SCALE GENOMIC DNA]</scope>
    <source>
        <strain evidence="6">CG23_combo_of_CG06-09_8_20_14_all_40_23</strain>
    </source>
</reference>
<evidence type="ECO:0000256" key="2">
    <source>
        <dbReference type="RuleBase" id="RU362116"/>
    </source>
</evidence>
<dbReference type="PANTHER" id="PTHR30435:SF19">
    <property type="entry name" value="FLAGELLAR BASAL-BODY ROD PROTEIN FLGG"/>
    <property type="match status" value="1"/>
</dbReference>
<comment type="caution">
    <text evidence="6">The sequence shown here is derived from an EMBL/GenBank/DDBJ whole genome shotgun (WGS) entry which is preliminary data.</text>
</comment>
<dbReference type="InterPro" id="IPR001444">
    <property type="entry name" value="Flag_bb_rod_N"/>
</dbReference>
<keyword evidence="6" id="KW-0966">Cell projection</keyword>
<dbReference type="InterPro" id="IPR053967">
    <property type="entry name" value="LlgE_F_G-like_D1"/>
</dbReference>
<comment type="similarity">
    <text evidence="1 2">Belongs to the flagella basal body rod proteins family.</text>
</comment>
<evidence type="ECO:0000259" key="5">
    <source>
        <dbReference type="Pfam" id="PF22692"/>
    </source>
</evidence>
<dbReference type="NCBIfam" id="TIGR03506">
    <property type="entry name" value="FlgEFG_subfam"/>
    <property type="match status" value="1"/>
</dbReference>
<accession>A0A2H0AAC3</accession>
<dbReference type="AlphaFoldDB" id="A0A2H0AAC3"/>
<evidence type="ECO:0000313" key="7">
    <source>
        <dbReference type="Proteomes" id="UP000231067"/>
    </source>
</evidence>
<dbReference type="InterPro" id="IPR037925">
    <property type="entry name" value="FlgE/F/G-like"/>
</dbReference>
<feature type="domain" description="Flagellar basal body rod protein N-terminal" evidence="3">
    <location>
        <begin position="5"/>
        <end position="35"/>
    </location>
</feature>
<keyword evidence="2" id="KW-0975">Bacterial flagellum</keyword>
<dbReference type="InterPro" id="IPR020013">
    <property type="entry name" value="Flagellar_FlgE/F/G"/>
</dbReference>
<proteinExistence type="inferred from homology"/>
<evidence type="ECO:0000256" key="1">
    <source>
        <dbReference type="ARBA" id="ARBA00009677"/>
    </source>
</evidence>
<dbReference type="InterPro" id="IPR012836">
    <property type="entry name" value="FlgF"/>
</dbReference>
<keyword evidence="6" id="KW-0969">Cilium</keyword>
<protein>
    <submittedName>
        <fullName evidence="6">Flagellar basal-body rod protein FlgF</fullName>
    </submittedName>
</protein>
<dbReference type="EMBL" id="PCSH01000060">
    <property type="protein sequence ID" value="PIP41468.1"/>
    <property type="molecule type" value="Genomic_DNA"/>
</dbReference>
<comment type="subcellular location">
    <subcellularLocation>
        <location evidence="2">Bacterial flagellum basal body</location>
    </subcellularLocation>
</comment>
<dbReference type="InterPro" id="IPR010930">
    <property type="entry name" value="Flg_bb/hook_C_dom"/>
</dbReference>
<organism evidence="6 7">
    <name type="scientific">Candidatus Desantisbacteria bacterium CG23_combo_of_CG06-09_8_20_14_all_40_23</name>
    <dbReference type="NCBI Taxonomy" id="1974550"/>
    <lineage>
        <taxon>Bacteria</taxon>
        <taxon>Candidatus Desantisiibacteriota</taxon>
    </lineage>
</organism>
<feature type="domain" description="Flagellar basal-body/hook protein C-terminal" evidence="4">
    <location>
        <begin position="221"/>
        <end position="260"/>
    </location>
</feature>
<name>A0A2H0AAC3_9BACT</name>
<dbReference type="Pfam" id="PF22692">
    <property type="entry name" value="LlgE_F_G_D1"/>
    <property type="match status" value="1"/>
</dbReference>
<dbReference type="Pfam" id="PF00460">
    <property type="entry name" value="Flg_bb_rod"/>
    <property type="match status" value="1"/>
</dbReference>
<dbReference type="Pfam" id="PF06429">
    <property type="entry name" value="Flg_bbr_C"/>
    <property type="match status" value="1"/>
</dbReference>
<sequence length="270" mass="29796">MHRGLYTGACGMLVQASHLDSIANNLANVDTTGYKREETLFKEFPKMPIHRLYDNYSWTPKGKLDERPAVGWLGTGVGIDGVVPIFTPGPTKQTGNDFDLAISGKGFFVIEAPWGEAYTRNGAFTISNDGYLVTQDGYRVLGKNGPIPVKNGNFFVREENGAIVYNEAGKTNDWKTAKEQDTLRIVSFGNESGLKKKGDCFFEATQDSGLPEPMKNPRILQRSLEGSNVSPVEELVKMIEVQRIYEACQKSIQSIDDTMKLSISDVGRVA</sequence>
<dbReference type="PANTHER" id="PTHR30435">
    <property type="entry name" value="FLAGELLAR PROTEIN"/>
    <property type="match status" value="1"/>
</dbReference>
<feature type="domain" description="Flagellar hook protein FlgE/F/G-like D1" evidence="5">
    <location>
        <begin position="101"/>
        <end position="142"/>
    </location>
</feature>
<evidence type="ECO:0000313" key="6">
    <source>
        <dbReference type="EMBL" id="PIP41468.1"/>
    </source>
</evidence>
<keyword evidence="6" id="KW-0282">Flagellum</keyword>
<dbReference type="GO" id="GO:0030694">
    <property type="term" value="C:bacterial-type flagellum basal body, rod"/>
    <property type="evidence" value="ECO:0007669"/>
    <property type="project" value="InterPro"/>
</dbReference>
<dbReference type="Proteomes" id="UP000231067">
    <property type="component" value="Unassembled WGS sequence"/>
</dbReference>
<evidence type="ECO:0000259" key="3">
    <source>
        <dbReference type="Pfam" id="PF00460"/>
    </source>
</evidence>
<dbReference type="SUPFAM" id="SSF117143">
    <property type="entry name" value="Flagellar hook protein flgE"/>
    <property type="match status" value="1"/>
</dbReference>
<dbReference type="PROSITE" id="PS00588">
    <property type="entry name" value="FLAGELLA_BB_ROD"/>
    <property type="match status" value="1"/>
</dbReference>
<gene>
    <name evidence="6" type="primary">flgF</name>
    <name evidence="6" type="ORF">COX18_03210</name>
</gene>
<dbReference type="NCBIfam" id="TIGR02490">
    <property type="entry name" value="flgF"/>
    <property type="match status" value="1"/>
</dbReference>